<reference evidence="3" key="1">
    <citation type="submission" date="2023-07" db="EMBL/GenBank/DDBJ databases">
        <authorList>
            <person name="Kim M."/>
        </authorList>
    </citation>
    <scope>NUCLEOTIDE SEQUENCE</scope>
    <source>
        <strain evidence="3">BIUV-7</strain>
    </source>
</reference>
<evidence type="ECO:0000256" key="2">
    <source>
        <dbReference type="SAM" id="Phobius"/>
    </source>
</evidence>
<keyword evidence="2" id="KW-1133">Transmembrane helix</keyword>
<dbReference type="RefSeq" id="WP_303543287.1">
    <property type="nucleotide sequence ID" value="NZ_JAUOTP010000005.1"/>
</dbReference>
<sequence>MAKATTKRPSRGSRGEPAGIFVWMLWLIVIALLAVIARYAFIAAQPDRAGYTLFGREGSLEPAGKPNVNGDKGTSVDKAMRKPKKDYSETDRAKLDELVDAASPSKR</sequence>
<evidence type="ECO:0000313" key="3">
    <source>
        <dbReference type="EMBL" id="MDO6415344.1"/>
    </source>
</evidence>
<keyword evidence="2" id="KW-0812">Transmembrane</keyword>
<proteinExistence type="predicted"/>
<feature type="compositionally biased region" description="Basic and acidic residues" evidence="1">
    <location>
        <begin position="74"/>
        <end position="97"/>
    </location>
</feature>
<feature type="transmembrane region" description="Helical" evidence="2">
    <location>
        <begin position="20"/>
        <end position="41"/>
    </location>
</feature>
<evidence type="ECO:0000256" key="1">
    <source>
        <dbReference type="SAM" id="MobiDB-lite"/>
    </source>
</evidence>
<name>A0ABT8YAJ8_9SPHN</name>
<protein>
    <submittedName>
        <fullName evidence="3">Uncharacterized protein</fullName>
    </submittedName>
</protein>
<evidence type="ECO:0000313" key="4">
    <source>
        <dbReference type="Proteomes" id="UP001169764"/>
    </source>
</evidence>
<gene>
    <name evidence="3" type="ORF">Q4F19_13200</name>
</gene>
<feature type="region of interest" description="Disordered" evidence="1">
    <location>
        <begin position="55"/>
        <end position="107"/>
    </location>
</feature>
<comment type="caution">
    <text evidence="3">The sequence shown here is derived from an EMBL/GenBank/DDBJ whole genome shotgun (WGS) entry which is preliminary data.</text>
</comment>
<keyword evidence="2" id="KW-0472">Membrane</keyword>
<organism evidence="3 4">
    <name type="scientific">Sphingomonas natans</name>
    <dbReference type="NCBI Taxonomy" id="3063330"/>
    <lineage>
        <taxon>Bacteria</taxon>
        <taxon>Pseudomonadati</taxon>
        <taxon>Pseudomonadota</taxon>
        <taxon>Alphaproteobacteria</taxon>
        <taxon>Sphingomonadales</taxon>
        <taxon>Sphingomonadaceae</taxon>
        <taxon>Sphingomonas</taxon>
    </lineage>
</organism>
<dbReference type="Proteomes" id="UP001169764">
    <property type="component" value="Unassembled WGS sequence"/>
</dbReference>
<accession>A0ABT8YAJ8</accession>
<dbReference type="EMBL" id="JAUOTP010000005">
    <property type="protein sequence ID" value="MDO6415344.1"/>
    <property type="molecule type" value="Genomic_DNA"/>
</dbReference>
<keyword evidence="4" id="KW-1185">Reference proteome</keyword>